<evidence type="ECO:0000313" key="10">
    <source>
        <dbReference type="EMBL" id="KAA0163341.1"/>
    </source>
</evidence>
<evidence type="ECO:0000313" key="11">
    <source>
        <dbReference type="EMBL" id="KAA0170245.1"/>
    </source>
</evidence>
<dbReference type="GO" id="GO:0046872">
    <property type="term" value="F:metal ion binding"/>
    <property type="evidence" value="ECO:0007669"/>
    <property type="project" value="UniProtKB-KW"/>
</dbReference>
<keyword evidence="3 5" id="KW-0378">Hydrolase</keyword>
<evidence type="ECO:0000313" key="9">
    <source>
        <dbReference type="EMBL" id="KAA0158071.1"/>
    </source>
</evidence>
<dbReference type="Proteomes" id="UP000322899">
    <property type="component" value="Unassembled WGS sequence"/>
</dbReference>
<evidence type="ECO:0000313" key="12">
    <source>
        <dbReference type="Proteomes" id="UP000322899"/>
    </source>
</evidence>
<dbReference type="GO" id="GO:0004722">
    <property type="term" value="F:protein serine/threonine phosphatase activity"/>
    <property type="evidence" value="ECO:0007669"/>
    <property type="project" value="InterPro"/>
</dbReference>
<feature type="region of interest" description="Disordered" evidence="6">
    <location>
        <begin position="1"/>
        <end position="27"/>
    </location>
</feature>
<dbReference type="OrthoDB" id="10264738at2759"/>
<comment type="caution">
    <text evidence="10">The sequence shown here is derived from an EMBL/GenBank/DDBJ whole genome shotgun (WGS) entry which is preliminary data.</text>
</comment>
<organism evidence="10 14">
    <name type="scientific">Cafeteria roenbergensis</name>
    <name type="common">Marine flagellate</name>
    <dbReference type="NCBI Taxonomy" id="33653"/>
    <lineage>
        <taxon>Eukaryota</taxon>
        <taxon>Sar</taxon>
        <taxon>Stramenopiles</taxon>
        <taxon>Bigyra</taxon>
        <taxon>Opalozoa</taxon>
        <taxon>Bicosoecida</taxon>
        <taxon>Cafeteriaceae</taxon>
        <taxon>Cafeteria</taxon>
    </lineage>
</organism>
<evidence type="ECO:0000256" key="5">
    <source>
        <dbReference type="RuleBase" id="RU003465"/>
    </source>
</evidence>
<evidence type="ECO:0000259" key="7">
    <source>
        <dbReference type="PROSITE" id="PS51746"/>
    </source>
</evidence>
<dbReference type="InterPro" id="IPR015655">
    <property type="entry name" value="PP2C"/>
</dbReference>
<dbReference type="AlphaFoldDB" id="A0A5A8DHT3"/>
<evidence type="ECO:0000256" key="2">
    <source>
        <dbReference type="ARBA" id="ARBA00022723"/>
    </source>
</evidence>
<gene>
    <name evidence="11" type="ORF">FNF27_06678</name>
    <name evidence="10" type="ORF">FNF28_04261</name>
    <name evidence="8" type="ORF">FNF29_07375</name>
    <name evidence="9" type="ORF">FNF31_05574</name>
</gene>
<dbReference type="EMBL" id="VLTM01000072">
    <property type="protein sequence ID" value="KAA0158071.1"/>
    <property type="molecule type" value="Genomic_DNA"/>
</dbReference>
<dbReference type="PANTHER" id="PTHR47992">
    <property type="entry name" value="PROTEIN PHOSPHATASE"/>
    <property type="match status" value="1"/>
</dbReference>
<keyword evidence="13" id="KW-1185">Reference proteome</keyword>
<dbReference type="EMBL" id="VLTO01000062">
    <property type="protein sequence ID" value="KAA0170245.1"/>
    <property type="molecule type" value="Genomic_DNA"/>
</dbReference>
<keyword evidence="2" id="KW-0479">Metal-binding</keyword>
<dbReference type="InterPro" id="IPR036457">
    <property type="entry name" value="PPM-type-like_dom_sf"/>
</dbReference>
<proteinExistence type="inferred from homology"/>
<dbReference type="SUPFAM" id="SSF81606">
    <property type="entry name" value="PP2C-like"/>
    <property type="match status" value="1"/>
</dbReference>
<evidence type="ECO:0000256" key="1">
    <source>
        <dbReference type="ARBA" id="ARBA00004170"/>
    </source>
</evidence>
<reference evidence="12 13" key="1">
    <citation type="submission" date="2019-07" db="EMBL/GenBank/DDBJ databases">
        <title>Genomes of Cafeteria roenbergensis.</title>
        <authorList>
            <person name="Fischer M.G."/>
            <person name="Hackl T."/>
            <person name="Roman M."/>
        </authorList>
    </citation>
    <scope>NUCLEOTIDE SEQUENCE [LARGE SCALE GENOMIC DNA]</scope>
    <source>
        <strain evidence="8 13">BVI</strain>
        <strain evidence="9 15">Cflag</strain>
        <strain evidence="11 12">E4-10P</strain>
        <strain evidence="10 14">RCC970-E3</strain>
    </source>
</reference>
<dbReference type="Proteomes" id="UP000324907">
    <property type="component" value="Unassembled WGS sequence"/>
</dbReference>
<dbReference type="InterPro" id="IPR000222">
    <property type="entry name" value="PP2C_BS"/>
</dbReference>
<name>A0A5A8DHT3_CAFRO</name>
<dbReference type="SMART" id="SM00332">
    <property type="entry name" value="PP2Cc"/>
    <property type="match status" value="1"/>
</dbReference>
<dbReference type="InterPro" id="IPR001932">
    <property type="entry name" value="PPM-type_phosphatase-like_dom"/>
</dbReference>
<dbReference type="PROSITE" id="PS01032">
    <property type="entry name" value="PPM_1"/>
    <property type="match status" value="1"/>
</dbReference>
<sequence length="345" mass="38148">MSLTGGTLPAKVGSRAQDARRRRLSIAATPKEYARSVMEENERLREEGSEDRRREVLLCPDPHEEAVGLPVRWGYMSRPGNDPMKRVKENQDTYIVLDRFAGRDDQLFVGVFDGHGPNGAKASRFVRDELPTSWSTDHLAKEPFTVINKGCLATNQKLSVSDIDVYVSGTTGITTLIRGPKLYVANVGDSRAVLGRQFHDGSIAAVDLSRDHKPDDPEEMARIVANGGRVFEWGVPRVWLRDVDMPGLAMARSFGDLAAETVGVFAEPELSEVELSAADKFAIWASDGVWEFMTSQEVVDIVTANMDKGPTACCEAVVAESTKRWHQEEDVVDDTTIVITFFSFP</sequence>
<dbReference type="EMBL" id="VLTL01000067">
    <property type="protein sequence ID" value="KAA0163341.1"/>
    <property type="molecule type" value="Genomic_DNA"/>
</dbReference>
<evidence type="ECO:0000313" key="14">
    <source>
        <dbReference type="Proteomes" id="UP000324907"/>
    </source>
</evidence>
<dbReference type="CDD" id="cd00143">
    <property type="entry name" value="PP2Cc"/>
    <property type="match status" value="1"/>
</dbReference>
<evidence type="ECO:0000256" key="6">
    <source>
        <dbReference type="SAM" id="MobiDB-lite"/>
    </source>
</evidence>
<evidence type="ECO:0000256" key="4">
    <source>
        <dbReference type="ARBA" id="ARBA00022912"/>
    </source>
</evidence>
<comment type="similarity">
    <text evidence="5">Belongs to the PP2C family.</text>
</comment>
<dbReference type="PROSITE" id="PS51746">
    <property type="entry name" value="PPM_2"/>
    <property type="match status" value="1"/>
</dbReference>
<evidence type="ECO:0000313" key="15">
    <source>
        <dbReference type="Proteomes" id="UP000325113"/>
    </source>
</evidence>
<feature type="domain" description="PPM-type phosphatase" evidence="7">
    <location>
        <begin position="72"/>
        <end position="342"/>
    </location>
</feature>
<evidence type="ECO:0000256" key="3">
    <source>
        <dbReference type="ARBA" id="ARBA00022801"/>
    </source>
</evidence>
<protein>
    <recommendedName>
        <fullName evidence="7">PPM-type phosphatase domain-containing protein</fullName>
    </recommendedName>
</protein>
<dbReference type="Proteomes" id="UP000325113">
    <property type="component" value="Unassembled WGS sequence"/>
</dbReference>
<evidence type="ECO:0000313" key="13">
    <source>
        <dbReference type="Proteomes" id="UP000323011"/>
    </source>
</evidence>
<dbReference type="Gene3D" id="3.60.40.10">
    <property type="entry name" value="PPM-type phosphatase domain"/>
    <property type="match status" value="1"/>
</dbReference>
<keyword evidence="4 5" id="KW-0904">Protein phosphatase</keyword>
<comment type="subcellular location">
    <subcellularLocation>
        <location evidence="1">Membrane</location>
        <topology evidence="1">Peripheral membrane protein</topology>
    </subcellularLocation>
</comment>
<dbReference type="OMA" id="HNFRLEY"/>
<accession>A0A5A8DHT3</accession>
<evidence type="ECO:0000313" key="8">
    <source>
        <dbReference type="EMBL" id="KAA0147430.1"/>
    </source>
</evidence>
<dbReference type="Pfam" id="PF00481">
    <property type="entry name" value="PP2C"/>
    <property type="match status" value="1"/>
</dbReference>
<dbReference type="EMBL" id="VLTN01000067">
    <property type="protein sequence ID" value="KAA0147430.1"/>
    <property type="molecule type" value="Genomic_DNA"/>
</dbReference>
<dbReference type="GO" id="GO:0016020">
    <property type="term" value="C:membrane"/>
    <property type="evidence" value="ECO:0007669"/>
    <property type="project" value="UniProtKB-SubCell"/>
</dbReference>
<dbReference type="Proteomes" id="UP000323011">
    <property type="component" value="Unassembled WGS sequence"/>
</dbReference>